<accession>A0A1I1NHB8</accession>
<keyword evidence="3" id="KW-1185">Reference proteome</keyword>
<evidence type="ECO:0000313" key="3">
    <source>
        <dbReference type="Proteomes" id="UP000231644"/>
    </source>
</evidence>
<proteinExistence type="predicted"/>
<feature type="region of interest" description="Disordered" evidence="1">
    <location>
        <begin position="110"/>
        <end position="137"/>
    </location>
</feature>
<name>A0A1I1NHB8_9RHOB</name>
<evidence type="ECO:0000256" key="1">
    <source>
        <dbReference type="SAM" id="MobiDB-lite"/>
    </source>
</evidence>
<dbReference type="STRING" id="517719.SAMN05421762_2959"/>
<evidence type="ECO:0000313" key="2">
    <source>
        <dbReference type="EMBL" id="SFC96662.1"/>
    </source>
</evidence>
<dbReference type="RefSeq" id="WP_244525613.1">
    <property type="nucleotide sequence ID" value="NZ_FNZG01000001.1"/>
</dbReference>
<protein>
    <submittedName>
        <fullName evidence="2">Uncharacterized protein</fullName>
    </submittedName>
</protein>
<dbReference type="Proteomes" id="UP000231644">
    <property type="component" value="Unassembled WGS sequence"/>
</dbReference>
<feature type="compositionally biased region" description="Basic residues" evidence="1">
    <location>
        <begin position="127"/>
        <end position="137"/>
    </location>
</feature>
<reference evidence="2 3" key="1">
    <citation type="submission" date="2016-10" db="EMBL/GenBank/DDBJ databases">
        <authorList>
            <person name="de Groot N.N."/>
        </authorList>
    </citation>
    <scope>NUCLEOTIDE SEQUENCE [LARGE SCALE GENOMIC DNA]</scope>
    <source>
        <strain evidence="2 3">DSM 29619</strain>
    </source>
</reference>
<organism evidence="2 3">
    <name type="scientific">Pseudooceanicola nitratireducens</name>
    <dbReference type="NCBI Taxonomy" id="517719"/>
    <lineage>
        <taxon>Bacteria</taxon>
        <taxon>Pseudomonadati</taxon>
        <taxon>Pseudomonadota</taxon>
        <taxon>Alphaproteobacteria</taxon>
        <taxon>Rhodobacterales</taxon>
        <taxon>Paracoccaceae</taxon>
        <taxon>Pseudooceanicola</taxon>
    </lineage>
</organism>
<sequence length="137" mass="14461">MTRNTCHMARDADTLTLARHLPARFDVVARADLSGDAGLSLGRLAHQVRQDVWRGLQRVRGFSPVVRVTRAAHGVTIEAGGRLAAPRAAGGAEAALSDILANPTNRARWTAQAVKGQAAKGQAAKGHSARGRKGRAE</sequence>
<gene>
    <name evidence="2" type="ORF">SAMN05421762_2959</name>
</gene>
<dbReference type="AlphaFoldDB" id="A0A1I1NHB8"/>
<feature type="compositionally biased region" description="Low complexity" evidence="1">
    <location>
        <begin position="111"/>
        <end position="126"/>
    </location>
</feature>
<dbReference type="EMBL" id="FOLX01000001">
    <property type="protein sequence ID" value="SFC96662.1"/>
    <property type="molecule type" value="Genomic_DNA"/>
</dbReference>